<feature type="signal peptide" evidence="1">
    <location>
        <begin position="1"/>
        <end position="25"/>
    </location>
</feature>
<name>A0A1T5BB44_9FLAO</name>
<proteinExistence type="predicted"/>
<reference evidence="3" key="1">
    <citation type="submission" date="2017-02" db="EMBL/GenBank/DDBJ databases">
        <authorList>
            <person name="Varghese N."/>
            <person name="Submissions S."/>
        </authorList>
    </citation>
    <scope>NUCLEOTIDE SEQUENCE [LARGE SCALE GENOMIC DNA]</scope>
    <source>
        <strain evidence="3">DSM 23546</strain>
    </source>
</reference>
<evidence type="ECO:0000256" key="1">
    <source>
        <dbReference type="SAM" id="SignalP"/>
    </source>
</evidence>
<dbReference type="NCBIfam" id="NF047658">
    <property type="entry name" value="HYC_CC_PP"/>
    <property type="match status" value="1"/>
</dbReference>
<dbReference type="Pfam" id="PF26622">
    <property type="entry name" value="DUF8199"/>
    <property type="match status" value="1"/>
</dbReference>
<dbReference type="STRING" id="561365.SAMN05660866_01508"/>
<sequence>MKQFIHKSMAVFMAAVVLMTTMSFAVDMHYCGDTLVDFSFVHQAKSCGMEKTQVIASCETSTVSGKSCCTDKQLIKEGNEVLKAPFDHFTLEQQVFIASFTFSFINLFEGTESNEVPFIDYAPPFLKQNVQVLHQTFLI</sequence>
<dbReference type="AlphaFoldDB" id="A0A1T5BB44"/>
<evidence type="ECO:0000313" key="2">
    <source>
        <dbReference type="EMBL" id="SKB44466.1"/>
    </source>
</evidence>
<dbReference type="EMBL" id="FUYL01000004">
    <property type="protein sequence ID" value="SKB44466.1"/>
    <property type="molecule type" value="Genomic_DNA"/>
</dbReference>
<dbReference type="OrthoDB" id="1493875at2"/>
<gene>
    <name evidence="2" type="ORF">SAMN05660866_01508</name>
</gene>
<dbReference type="InterPro" id="IPR058512">
    <property type="entry name" value="DUF8199"/>
</dbReference>
<protein>
    <recommendedName>
        <fullName evidence="4">Secreted protein</fullName>
    </recommendedName>
</protein>
<accession>A0A1T5BB44</accession>
<keyword evidence="1" id="KW-0732">Signal</keyword>
<dbReference type="RefSeq" id="WP_079511994.1">
    <property type="nucleotide sequence ID" value="NZ_FUYL01000004.1"/>
</dbReference>
<evidence type="ECO:0008006" key="4">
    <source>
        <dbReference type="Google" id="ProtNLM"/>
    </source>
</evidence>
<dbReference type="Proteomes" id="UP000190339">
    <property type="component" value="Unassembled WGS sequence"/>
</dbReference>
<organism evidence="2 3">
    <name type="scientific">Maribacter arcticus</name>
    <dbReference type="NCBI Taxonomy" id="561365"/>
    <lineage>
        <taxon>Bacteria</taxon>
        <taxon>Pseudomonadati</taxon>
        <taxon>Bacteroidota</taxon>
        <taxon>Flavobacteriia</taxon>
        <taxon>Flavobacteriales</taxon>
        <taxon>Flavobacteriaceae</taxon>
        <taxon>Maribacter</taxon>
    </lineage>
</organism>
<feature type="chain" id="PRO_5013318578" description="Secreted protein" evidence="1">
    <location>
        <begin position="26"/>
        <end position="139"/>
    </location>
</feature>
<keyword evidence="3" id="KW-1185">Reference proteome</keyword>
<dbReference type="InterPro" id="IPR058060">
    <property type="entry name" value="HYC_CC_PP"/>
</dbReference>
<evidence type="ECO:0000313" key="3">
    <source>
        <dbReference type="Proteomes" id="UP000190339"/>
    </source>
</evidence>